<evidence type="ECO:0000313" key="10">
    <source>
        <dbReference type="Proteomes" id="UP001160334"/>
    </source>
</evidence>
<name>A0ABT6MG02_9NOCA</name>
<keyword evidence="2" id="KW-0229">DNA integration</keyword>
<dbReference type="PANTHER" id="PTHR30629">
    <property type="entry name" value="PROPHAGE INTEGRASE"/>
    <property type="match status" value="1"/>
</dbReference>
<dbReference type="InterPro" id="IPR004107">
    <property type="entry name" value="Integrase_SAM-like_N"/>
</dbReference>
<keyword evidence="10" id="KW-1185">Reference proteome</keyword>
<dbReference type="Proteomes" id="UP001160334">
    <property type="component" value="Unassembled WGS sequence"/>
</dbReference>
<dbReference type="PANTHER" id="PTHR30629:SF2">
    <property type="entry name" value="PROPHAGE INTEGRASE INTS-RELATED"/>
    <property type="match status" value="1"/>
</dbReference>
<evidence type="ECO:0000256" key="1">
    <source>
        <dbReference type="ARBA" id="ARBA00008857"/>
    </source>
</evidence>
<dbReference type="InterPro" id="IPR002104">
    <property type="entry name" value="Integrase_catalytic"/>
</dbReference>
<dbReference type="PROSITE" id="PS51900">
    <property type="entry name" value="CB"/>
    <property type="match status" value="1"/>
</dbReference>
<dbReference type="SUPFAM" id="SSF56349">
    <property type="entry name" value="DNA breaking-rejoining enzymes"/>
    <property type="match status" value="1"/>
</dbReference>
<dbReference type="RefSeq" id="WP_280762431.1">
    <property type="nucleotide sequence ID" value="NZ_JARXVC010000013.1"/>
</dbReference>
<dbReference type="Gene3D" id="1.10.443.10">
    <property type="entry name" value="Intergrase catalytic core"/>
    <property type="match status" value="1"/>
</dbReference>
<accession>A0ABT6MG02</accession>
<dbReference type="Gene3D" id="1.10.150.130">
    <property type="match status" value="1"/>
</dbReference>
<evidence type="ECO:0000259" key="7">
    <source>
        <dbReference type="PROSITE" id="PS51898"/>
    </source>
</evidence>
<dbReference type="InterPro" id="IPR050808">
    <property type="entry name" value="Phage_Integrase"/>
</dbReference>
<feature type="domain" description="Core-binding (CB)" evidence="8">
    <location>
        <begin position="90"/>
        <end position="173"/>
    </location>
</feature>
<dbReference type="EMBL" id="JARXVC010000013">
    <property type="protein sequence ID" value="MDH6283150.1"/>
    <property type="molecule type" value="Genomic_DNA"/>
</dbReference>
<dbReference type="Pfam" id="PF00589">
    <property type="entry name" value="Phage_integrase"/>
    <property type="match status" value="1"/>
</dbReference>
<dbReference type="InterPro" id="IPR013762">
    <property type="entry name" value="Integrase-like_cat_sf"/>
</dbReference>
<comment type="caution">
    <text evidence="9">The sequence shown here is derived from an EMBL/GenBank/DDBJ whole genome shotgun (WGS) entry which is preliminary data.</text>
</comment>
<proteinExistence type="inferred from homology"/>
<feature type="domain" description="Tyr recombinase" evidence="7">
    <location>
        <begin position="194"/>
        <end position="425"/>
    </location>
</feature>
<protein>
    <submittedName>
        <fullName evidence="9">Integrase</fullName>
    </submittedName>
</protein>
<dbReference type="InterPro" id="IPR010998">
    <property type="entry name" value="Integrase_recombinase_N"/>
</dbReference>
<evidence type="ECO:0000256" key="6">
    <source>
        <dbReference type="SAM" id="MobiDB-lite"/>
    </source>
</evidence>
<dbReference type="InterPro" id="IPR011010">
    <property type="entry name" value="DNA_brk_join_enz"/>
</dbReference>
<dbReference type="Pfam" id="PF14659">
    <property type="entry name" value="Phage_int_SAM_3"/>
    <property type="match status" value="1"/>
</dbReference>
<evidence type="ECO:0000256" key="4">
    <source>
        <dbReference type="ARBA" id="ARBA00023172"/>
    </source>
</evidence>
<comment type="similarity">
    <text evidence="1">Belongs to the 'phage' integrase family.</text>
</comment>
<evidence type="ECO:0000256" key="3">
    <source>
        <dbReference type="ARBA" id="ARBA00023125"/>
    </source>
</evidence>
<dbReference type="CDD" id="cd01189">
    <property type="entry name" value="INT_ICEBs1_C_like"/>
    <property type="match status" value="1"/>
</dbReference>
<gene>
    <name evidence="9" type="ORF">M2280_004393</name>
</gene>
<feature type="region of interest" description="Disordered" evidence="6">
    <location>
        <begin position="1"/>
        <end position="59"/>
    </location>
</feature>
<evidence type="ECO:0000259" key="8">
    <source>
        <dbReference type="PROSITE" id="PS51900"/>
    </source>
</evidence>
<evidence type="ECO:0000313" key="9">
    <source>
        <dbReference type="EMBL" id="MDH6283150.1"/>
    </source>
</evidence>
<evidence type="ECO:0000256" key="2">
    <source>
        <dbReference type="ARBA" id="ARBA00022908"/>
    </source>
</evidence>
<keyword evidence="4" id="KW-0233">DNA recombination</keyword>
<feature type="compositionally biased region" description="Basic and acidic residues" evidence="6">
    <location>
        <begin position="46"/>
        <end position="59"/>
    </location>
</feature>
<dbReference type="PROSITE" id="PS51898">
    <property type="entry name" value="TYR_RECOMBINASE"/>
    <property type="match status" value="1"/>
</dbReference>
<sequence>MENEDITPEPPKKKTGRSKTQAEGRKPKGSGGWARRGSNYVVSVELPRDPETGRRRRKEVVEKDEGAAYTRLVEMRKAVEDGRIPTTNHVTVERWMRHWIDNVAPREIRPNSLKNYDGYLRRYIAPIIGTVKLRDLKPSHFRRVHDAILKAGRSTGLALNVHWCMSAAMKAAMYEDLIPTNPVERVRPPRAIRKQRGALTNDQAKHLLQSCVEHKDPMMTRWAAALLLGGRQGELLGLTWDRVNFRAGTLDLAWAMDELPVKHGCGDVNAIGKYPCGFKWATRCEAIEFDVADWFVHEPLWRNIALVEPKTEKSRRVIPLPLPLAYFLQEHQRTAPPNRFDLVWATPDGLPIRPKDDLNAWKAAVARAGGLPNVVLHEARHSTASLLLEADVPQEIIMTIMGHSSVFTTRGYQHHSLELSRAALGKLHTILPSVD</sequence>
<organism evidence="9 10">
    <name type="scientific">Prescottella agglutinans</name>
    <dbReference type="NCBI Taxonomy" id="1644129"/>
    <lineage>
        <taxon>Bacteria</taxon>
        <taxon>Bacillati</taxon>
        <taxon>Actinomycetota</taxon>
        <taxon>Actinomycetes</taxon>
        <taxon>Mycobacteriales</taxon>
        <taxon>Nocardiaceae</taxon>
        <taxon>Prescottella</taxon>
    </lineage>
</organism>
<keyword evidence="3 5" id="KW-0238">DNA-binding</keyword>
<reference evidence="9 10" key="1">
    <citation type="submission" date="2023-04" db="EMBL/GenBank/DDBJ databases">
        <title>Forest soil microbial communities from Buena Vista Peninsula, Colon Province, Panama.</title>
        <authorList>
            <person name="Bouskill N."/>
        </authorList>
    </citation>
    <scope>NUCLEOTIDE SEQUENCE [LARGE SCALE GENOMIC DNA]</scope>
    <source>
        <strain evidence="9 10">CFH S0262</strain>
    </source>
</reference>
<dbReference type="InterPro" id="IPR044068">
    <property type="entry name" value="CB"/>
</dbReference>
<evidence type="ECO:0000256" key="5">
    <source>
        <dbReference type="PROSITE-ProRule" id="PRU01248"/>
    </source>
</evidence>